<keyword evidence="5" id="KW-0460">Magnesium</keyword>
<protein>
    <recommendedName>
        <fullName evidence="9">Guanine nucleotide-binding protein alpha-4 subunit</fullName>
    </recommendedName>
</protein>
<keyword evidence="2 4" id="KW-0342">GTP-binding</keyword>
<dbReference type="Proteomes" id="UP000623467">
    <property type="component" value="Unassembled WGS sequence"/>
</dbReference>
<feature type="binding site" evidence="4">
    <location>
        <begin position="308"/>
        <end position="312"/>
    </location>
    <ligand>
        <name>GTP</name>
        <dbReference type="ChEBI" id="CHEBI:37565"/>
    </ligand>
</feature>
<dbReference type="GO" id="GO:0005834">
    <property type="term" value="C:heterotrimeric G-protein complex"/>
    <property type="evidence" value="ECO:0007669"/>
    <property type="project" value="TreeGrafter"/>
</dbReference>
<dbReference type="PROSITE" id="PS51882">
    <property type="entry name" value="G_ALPHA"/>
    <property type="match status" value="1"/>
</dbReference>
<evidence type="ECO:0008006" key="9">
    <source>
        <dbReference type="Google" id="ProtNLM"/>
    </source>
</evidence>
<keyword evidence="8" id="KW-1185">Reference proteome</keyword>
<dbReference type="InterPro" id="IPR011025">
    <property type="entry name" value="GproteinA_insert"/>
</dbReference>
<evidence type="ECO:0000256" key="2">
    <source>
        <dbReference type="ARBA" id="ARBA00023134"/>
    </source>
</evidence>
<organism evidence="7 8">
    <name type="scientific">Mycena sanguinolenta</name>
    <dbReference type="NCBI Taxonomy" id="230812"/>
    <lineage>
        <taxon>Eukaryota</taxon>
        <taxon>Fungi</taxon>
        <taxon>Dikarya</taxon>
        <taxon>Basidiomycota</taxon>
        <taxon>Agaricomycotina</taxon>
        <taxon>Agaricomycetes</taxon>
        <taxon>Agaricomycetidae</taxon>
        <taxon>Agaricales</taxon>
        <taxon>Marasmiineae</taxon>
        <taxon>Mycenaceae</taxon>
        <taxon>Mycena</taxon>
    </lineage>
</organism>
<dbReference type="EMBL" id="JACAZH010000008">
    <property type="protein sequence ID" value="KAF7360873.1"/>
    <property type="molecule type" value="Genomic_DNA"/>
</dbReference>
<dbReference type="GO" id="GO:0005737">
    <property type="term" value="C:cytoplasm"/>
    <property type="evidence" value="ECO:0007669"/>
    <property type="project" value="TreeGrafter"/>
</dbReference>
<gene>
    <name evidence="7" type="ORF">MSAN_01116900</name>
</gene>
<feature type="compositionally biased region" description="Low complexity" evidence="6">
    <location>
        <begin position="130"/>
        <end position="144"/>
    </location>
</feature>
<evidence type="ECO:0000313" key="8">
    <source>
        <dbReference type="Proteomes" id="UP000623467"/>
    </source>
</evidence>
<dbReference type="GO" id="GO:0005525">
    <property type="term" value="F:GTP binding"/>
    <property type="evidence" value="ECO:0007669"/>
    <property type="project" value="UniProtKB-KW"/>
</dbReference>
<feature type="binding site" evidence="5">
    <location>
        <position position="283"/>
    </location>
    <ligand>
        <name>Mg(2+)</name>
        <dbReference type="ChEBI" id="CHEBI:18420"/>
    </ligand>
</feature>
<dbReference type="InterPro" id="IPR027417">
    <property type="entry name" value="P-loop_NTPase"/>
</dbReference>
<dbReference type="PRINTS" id="PR00318">
    <property type="entry name" value="GPROTEINA"/>
</dbReference>
<reference evidence="7" key="1">
    <citation type="submission" date="2020-05" db="EMBL/GenBank/DDBJ databases">
        <title>Mycena genomes resolve the evolution of fungal bioluminescence.</title>
        <authorList>
            <person name="Tsai I.J."/>
        </authorList>
    </citation>
    <scope>NUCLEOTIDE SEQUENCE</scope>
    <source>
        <strain evidence="7">160909Yilan</strain>
    </source>
</reference>
<feature type="binding site" evidence="4">
    <location>
        <begin position="377"/>
        <end position="380"/>
    </location>
    <ligand>
        <name>GTP</name>
        <dbReference type="ChEBI" id="CHEBI:37565"/>
    </ligand>
</feature>
<dbReference type="GO" id="GO:0003924">
    <property type="term" value="F:GTPase activity"/>
    <property type="evidence" value="ECO:0007669"/>
    <property type="project" value="InterPro"/>
</dbReference>
<dbReference type="PANTHER" id="PTHR10218:SF360">
    <property type="entry name" value="GUANINE NUCLEOTIDE-BINDING PROTEIN SUBUNIT ALPHA HOMOLOG"/>
    <property type="match status" value="1"/>
</dbReference>
<dbReference type="GO" id="GO:0001664">
    <property type="term" value="F:G protein-coupled receptor binding"/>
    <property type="evidence" value="ECO:0007669"/>
    <property type="project" value="TreeGrafter"/>
</dbReference>
<keyword evidence="1 4" id="KW-0547">Nucleotide-binding</keyword>
<comment type="caution">
    <text evidence="7">The sequence shown here is derived from an EMBL/GenBank/DDBJ whole genome shotgun (WGS) entry which is preliminary data.</text>
</comment>
<dbReference type="Pfam" id="PF00503">
    <property type="entry name" value="G-alpha"/>
    <property type="match status" value="1"/>
</dbReference>
<dbReference type="FunFam" id="3.40.50.300:FF:000720">
    <property type="entry name" value="Guanine nucleotide-binding protein G(k) subunit alpha"/>
    <property type="match status" value="1"/>
</dbReference>
<proteinExistence type="predicted"/>
<dbReference type="SMART" id="SM00275">
    <property type="entry name" value="G_alpha"/>
    <property type="match status" value="1"/>
</dbReference>
<dbReference type="PANTHER" id="PTHR10218">
    <property type="entry name" value="GTP-BINDING PROTEIN ALPHA SUBUNIT"/>
    <property type="match status" value="1"/>
</dbReference>
<evidence type="ECO:0000256" key="4">
    <source>
        <dbReference type="PIRSR" id="PIRSR601019-1"/>
    </source>
</evidence>
<sequence>MPVRVPVHSSVETDPFSLALAPPKNESFEERQARITMEKAEKLVSDEIDAQLNKERQQAKRLPKPVKILLLGQSESGKSTTLKNFQLMCEPKAFRSERASWRAIIQLNVIRSLRIILDALVHSSTRDQPSPHSSYSSYASTSSSLRPDSDLLALRTRLLTVLDIEDTLKLPRGFIAAQIKEIVVNSSVAWKHVFMRDANVVGRDSIDTNAIDWDAEDDPGPVLHARSEDMKRLWEHPTVRAILDRQGIRLQESAGFFLDELDVVTSLRYVPTDDHILRARLKTLGVSEHRMHLTDPNGGITREFRFFDVGGQRSMRARWVPYFDDMEAIIFLAPISAFDQVLAEDPGVNRLADSVDLWTSITSNKLLQKTNIIIFLNKIDLLQAKLASGIRFADYFSSYGLRPNDYDSVSRYIRKQFNAILKKESPTPRLFYCHLTNVVDAKSTAYVLAGVKDMLMRFHLKESRLIL</sequence>
<evidence type="ECO:0000256" key="5">
    <source>
        <dbReference type="PIRSR" id="PIRSR601019-2"/>
    </source>
</evidence>
<name>A0A8H6YGN1_9AGAR</name>
<evidence type="ECO:0000256" key="6">
    <source>
        <dbReference type="SAM" id="MobiDB-lite"/>
    </source>
</evidence>
<accession>A0A8H6YGN1</accession>
<feature type="binding site" evidence="4">
    <location>
        <begin position="277"/>
        <end position="283"/>
    </location>
    <ligand>
        <name>GTP</name>
        <dbReference type="ChEBI" id="CHEBI:37565"/>
    </ligand>
</feature>
<evidence type="ECO:0000256" key="1">
    <source>
        <dbReference type="ARBA" id="ARBA00022741"/>
    </source>
</evidence>
<feature type="region of interest" description="Disordered" evidence="6">
    <location>
        <begin position="124"/>
        <end position="145"/>
    </location>
</feature>
<dbReference type="SUPFAM" id="SSF52540">
    <property type="entry name" value="P-loop containing nucleoside triphosphate hydrolases"/>
    <property type="match status" value="1"/>
</dbReference>
<evidence type="ECO:0000313" key="7">
    <source>
        <dbReference type="EMBL" id="KAF7360873.1"/>
    </source>
</evidence>
<dbReference type="SUPFAM" id="SSF47895">
    <property type="entry name" value="Transducin (alpha subunit), insertion domain"/>
    <property type="match status" value="1"/>
</dbReference>
<dbReference type="OrthoDB" id="5817230at2759"/>
<dbReference type="Gene3D" id="3.40.50.300">
    <property type="entry name" value="P-loop containing nucleotide triphosphate hydrolases"/>
    <property type="match status" value="2"/>
</dbReference>
<evidence type="ECO:0000256" key="3">
    <source>
        <dbReference type="ARBA" id="ARBA00023224"/>
    </source>
</evidence>
<dbReference type="GO" id="GO:0031683">
    <property type="term" value="F:G-protein beta/gamma-subunit complex binding"/>
    <property type="evidence" value="ECO:0007669"/>
    <property type="project" value="InterPro"/>
</dbReference>
<dbReference type="GO" id="GO:0046872">
    <property type="term" value="F:metal ion binding"/>
    <property type="evidence" value="ECO:0007669"/>
    <property type="project" value="UniProtKB-KW"/>
</dbReference>
<dbReference type="InterPro" id="IPR001019">
    <property type="entry name" value="Gprotein_alpha_su"/>
</dbReference>
<dbReference type="AlphaFoldDB" id="A0A8H6YGN1"/>
<dbReference type="GO" id="GO:0007188">
    <property type="term" value="P:adenylate cyclase-modulating G protein-coupled receptor signaling pathway"/>
    <property type="evidence" value="ECO:0007669"/>
    <property type="project" value="TreeGrafter"/>
</dbReference>
<keyword evidence="3" id="KW-0807">Transducer</keyword>
<keyword evidence="5" id="KW-0479">Metal-binding</keyword>
<dbReference type="CDD" id="cd00066">
    <property type="entry name" value="G-alpha"/>
    <property type="match status" value="1"/>
</dbReference>